<evidence type="ECO:0000256" key="5">
    <source>
        <dbReference type="ARBA" id="ARBA00023235"/>
    </source>
</evidence>
<evidence type="ECO:0000313" key="8">
    <source>
        <dbReference type="EMBL" id="RNA69102.1"/>
    </source>
</evidence>
<keyword evidence="4" id="KW-0697">Rotamase</keyword>
<feature type="signal peptide" evidence="7">
    <location>
        <begin position="1"/>
        <end position="21"/>
    </location>
</feature>
<name>A0A3M7TW13_9BACI</name>
<keyword evidence="9" id="KW-1185">Reference proteome</keyword>
<protein>
    <recommendedName>
        <fullName evidence="2">peptidylprolyl isomerase</fullName>
        <ecNumber evidence="2">5.2.1.8</ecNumber>
    </recommendedName>
</protein>
<feature type="compositionally biased region" description="Acidic residues" evidence="6">
    <location>
        <begin position="24"/>
        <end position="64"/>
    </location>
</feature>
<dbReference type="RefSeq" id="WP_122896624.1">
    <property type="nucleotide sequence ID" value="NZ_RHIB01000001.1"/>
</dbReference>
<feature type="chain" id="PRO_5018046237" description="peptidylprolyl isomerase" evidence="7">
    <location>
        <begin position="22"/>
        <end position="248"/>
    </location>
</feature>
<comment type="catalytic activity">
    <reaction evidence="1">
        <text>[protein]-peptidylproline (omega=180) = [protein]-peptidylproline (omega=0)</text>
        <dbReference type="Rhea" id="RHEA:16237"/>
        <dbReference type="Rhea" id="RHEA-COMP:10747"/>
        <dbReference type="Rhea" id="RHEA-COMP:10748"/>
        <dbReference type="ChEBI" id="CHEBI:83833"/>
        <dbReference type="ChEBI" id="CHEBI:83834"/>
        <dbReference type="EC" id="5.2.1.8"/>
    </reaction>
</comment>
<dbReference type="GO" id="GO:0003755">
    <property type="term" value="F:peptidyl-prolyl cis-trans isomerase activity"/>
    <property type="evidence" value="ECO:0007669"/>
    <property type="project" value="UniProtKB-KW"/>
</dbReference>
<dbReference type="Pfam" id="PF13624">
    <property type="entry name" value="SurA_N_3"/>
    <property type="match status" value="1"/>
</dbReference>
<evidence type="ECO:0000256" key="6">
    <source>
        <dbReference type="SAM" id="MobiDB-lite"/>
    </source>
</evidence>
<evidence type="ECO:0000256" key="1">
    <source>
        <dbReference type="ARBA" id="ARBA00000971"/>
    </source>
</evidence>
<dbReference type="SUPFAM" id="SSF109998">
    <property type="entry name" value="Triger factor/SurA peptide-binding domain-like"/>
    <property type="match status" value="2"/>
</dbReference>
<dbReference type="OrthoDB" id="2972868at2"/>
<accession>A0A3M7TW13</accession>
<dbReference type="EC" id="5.2.1.8" evidence="2"/>
<dbReference type="AlphaFoldDB" id="A0A3M7TW13"/>
<gene>
    <name evidence="8" type="ORF">EBO34_03875</name>
</gene>
<evidence type="ECO:0000313" key="9">
    <source>
        <dbReference type="Proteomes" id="UP000278746"/>
    </source>
</evidence>
<reference evidence="8 9" key="1">
    <citation type="submission" date="2018-10" db="EMBL/GenBank/DDBJ databases">
        <title>Bacillus Keqinensis sp. nov., a moderately halophilic bacterium isolated from a saline-alkaline lake.</title>
        <authorList>
            <person name="Wang H."/>
        </authorList>
    </citation>
    <scope>NUCLEOTIDE SEQUENCE [LARGE SCALE GENOMIC DNA]</scope>
    <source>
        <strain evidence="8 9">KQ-3</strain>
    </source>
</reference>
<dbReference type="PROSITE" id="PS51257">
    <property type="entry name" value="PROKAR_LIPOPROTEIN"/>
    <property type="match status" value="1"/>
</dbReference>
<dbReference type="Proteomes" id="UP000278746">
    <property type="component" value="Unassembled WGS sequence"/>
</dbReference>
<proteinExistence type="predicted"/>
<dbReference type="InterPro" id="IPR050245">
    <property type="entry name" value="PrsA_foldase"/>
</dbReference>
<evidence type="ECO:0000256" key="3">
    <source>
        <dbReference type="ARBA" id="ARBA00022729"/>
    </source>
</evidence>
<keyword evidence="3 7" id="KW-0732">Signal</keyword>
<evidence type="ECO:0000256" key="7">
    <source>
        <dbReference type="SAM" id="SignalP"/>
    </source>
</evidence>
<dbReference type="PANTHER" id="PTHR47245:SF1">
    <property type="entry name" value="FOLDASE PROTEIN PRSA"/>
    <property type="match status" value="1"/>
</dbReference>
<dbReference type="EMBL" id="RHIB01000001">
    <property type="protein sequence ID" value="RNA69102.1"/>
    <property type="molecule type" value="Genomic_DNA"/>
</dbReference>
<feature type="region of interest" description="Disordered" evidence="6">
    <location>
        <begin position="22"/>
        <end position="77"/>
    </location>
</feature>
<evidence type="ECO:0000256" key="2">
    <source>
        <dbReference type="ARBA" id="ARBA00013194"/>
    </source>
</evidence>
<dbReference type="InterPro" id="IPR027304">
    <property type="entry name" value="Trigger_fact/SurA_dom_sf"/>
</dbReference>
<dbReference type="PANTHER" id="PTHR47245">
    <property type="entry name" value="PEPTIDYLPROLYL ISOMERASE"/>
    <property type="match status" value="1"/>
</dbReference>
<sequence>MKRFKKTLAIGVAVTTISVLAACGDDETPEVNDGEDAPETEEVETNEDGEEGEAGEAAPEEDGEPIATVNGEEVPRDQYDMQMMQVEQMYAQQGVELDDEEVAEEVQMMQQNIVEQLVDQELLVQEAQNQNIDVSDEQVEETLDELIEAQFEDRDQYEEALEQSGLTEDELKEDIRQQLAVEELITLDHLEEDAIEVNDEEVEQAYEEIAQQNPEADFDEMEDDLRQNLKLEKYIDQLREDADIEINV</sequence>
<comment type="caution">
    <text evidence="8">The sequence shown here is derived from an EMBL/GenBank/DDBJ whole genome shotgun (WGS) entry which is preliminary data.</text>
</comment>
<organism evidence="8 9">
    <name type="scientific">Alteribacter keqinensis</name>
    <dbReference type="NCBI Taxonomy" id="2483800"/>
    <lineage>
        <taxon>Bacteria</taxon>
        <taxon>Bacillati</taxon>
        <taxon>Bacillota</taxon>
        <taxon>Bacilli</taxon>
        <taxon>Bacillales</taxon>
        <taxon>Bacillaceae</taxon>
        <taxon>Alteribacter</taxon>
    </lineage>
</organism>
<keyword evidence="5" id="KW-0413">Isomerase</keyword>
<evidence type="ECO:0000256" key="4">
    <source>
        <dbReference type="ARBA" id="ARBA00023110"/>
    </source>
</evidence>
<dbReference type="Gene3D" id="1.10.4030.10">
    <property type="entry name" value="Porin chaperone SurA, peptide-binding domain"/>
    <property type="match status" value="1"/>
</dbReference>